<evidence type="ECO:0000259" key="7">
    <source>
        <dbReference type="SMART" id="SM00839"/>
    </source>
</evidence>
<evidence type="ECO:0000256" key="4">
    <source>
        <dbReference type="PIRSR" id="PIRSR000185-1"/>
    </source>
</evidence>
<comment type="caution">
    <text evidence="8">The sequence shown here is derived from an EMBL/GenBank/DDBJ whole genome shotgun (WGS) entry which is preliminary data.</text>
</comment>
<dbReference type="PATRIC" id="fig|1210046.3.peg.1353"/>
<sequence length="405" mass="42812">MAVITMTATHTTNPAHDFVDREPAHQITWVDPVTGAQGYLVVHTLVGGIATGGTRMRAGCTISEVGDLARGMATKTAAFGLPVGGAKGGVDFDPKDPRAFGVLTRFFTAMRPWLDGRWVTAEDLGVTQQLIDDVFAEVGLSQSFHAAISRSPQPEATLARVQAGLEVMTDGYPLGDVIGGYGVAEACLGAADGFGWATRDTTITIQGVGTMGGGAAWYLHEAGARVTAVADARGTLFDPAGLDVPALLDLRDEYGEIDRSQVPAHVQQLPRDAIVGIEADIFVPAAVSYAIREDNVDQVVARVVVEAANAATTWGAEDTLTERGIVVVPDFIANAGAAAWAWWLLQGQVGCDPRDSFDRLSAEMRAKVAVLAERWTCDRIPMRQSGFALASSNLRALEGAQIVIP</sequence>
<evidence type="ECO:0000256" key="2">
    <source>
        <dbReference type="ARBA" id="ARBA00023002"/>
    </source>
</evidence>
<name>K1DYD7_9MICO</name>
<dbReference type="PANTHER" id="PTHR11606:SF13">
    <property type="entry name" value="GLUTAMATE DEHYDROGENASE 1, MITOCHONDRIAL"/>
    <property type="match status" value="1"/>
</dbReference>
<comment type="similarity">
    <text evidence="1 3 6">Belongs to the Glu/Leu/Phe/Val dehydrogenases family.</text>
</comment>
<evidence type="ECO:0000313" key="8">
    <source>
        <dbReference type="EMBL" id="EKA61605.1"/>
    </source>
</evidence>
<evidence type="ECO:0000256" key="3">
    <source>
        <dbReference type="PIRNR" id="PIRNR000185"/>
    </source>
</evidence>
<gene>
    <name evidence="8" type="ORF">B277_06984</name>
</gene>
<organism evidence="8 9">
    <name type="scientific">Janibacter hoylei PVAS-1</name>
    <dbReference type="NCBI Taxonomy" id="1210046"/>
    <lineage>
        <taxon>Bacteria</taxon>
        <taxon>Bacillati</taxon>
        <taxon>Actinomycetota</taxon>
        <taxon>Actinomycetes</taxon>
        <taxon>Micrococcales</taxon>
        <taxon>Intrasporangiaceae</taxon>
        <taxon>Janibacter</taxon>
    </lineage>
</organism>
<dbReference type="PRINTS" id="PR00082">
    <property type="entry name" value="GLFDHDRGNASE"/>
</dbReference>
<dbReference type="Pfam" id="PF02812">
    <property type="entry name" value="ELFV_dehydrog_N"/>
    <property type="match status" value="1"/>
</dbReference>
<dbReference type="Gene3D" id="3.40.50.720">
    <property type="entry name" value="NAD(P)-binding Rossmann-like Domain"/>
    <property type="match status" value="1"/>
</dbReference>
<dbReference type="GO" id="GO:0004352">
    <property type="term" value="F:glutamate dehydrogenase (NAD+) activity"/>
    <property type="evidence" value="ECO:0007669"/>
    <property type="project" value="TreeGrafter"/>
</dbReference>
<dbReference type="InterPro" id="IPR033524">
    <property type="entry name" value="Glu/Leu/Phe/Val_DH_AS"/>
</dbReference>
<dbReference type="SMART" id="SM00839">
    <property type="entry name" value="ELFV_dehydrog"/>
    <property type="match status" value="1"/>
</dbReference>
<evidence type="ECO:0000313" key="9">
    <source>
        <dbReference type="Proteomes" id="UP000004474"/>
    </source>
</evidence>
<dbReference type="InterPro" id="IPR046346">
    <property type="entry name" value="Aminoacid_DH-like_N_sf"/>
</dbReference>
<dbReference type="EMBL" id="ALWX01000023">
    <property type="protein sequence ID" value="EKA61605.1"/>
    <property type="molecule type" value="Genomic_DNA"/>
</dbReference>
<feature type="active site" description="Proton donor" evidence="4">
    <location>
        <position position="87"/>
    </location>
</feature>
<dbReference type="Proteomes" id="UP000004474">
    <property type="component" value="Unassembled WGS sequence"/>
</dbReference>
<dbReference type="InterPro" id="IPR006097">
    <property type="entry name" value="Glu/Leu/Phe/Val/Trp_DH_dimer"/>
</dbReference>
<feature type="site" description="Important for catalysis" evidence="5">
    <location>
        <position position="123"/>
    </location>
</feature>
<protein>
    <recommendedName>
        <fullName evidence="3">Glutamate dehydrogenase</fullName>
    </recommendedName>
</protein>
<dbReference type="eggNOG" id="COG0334">
    <property type="taxonomic scope" value="Bacteria"/>
</dbReference>
<dbReference type="PROSITE" id="PS00074">
    <property type="entry name" value="GLFV_DEHYDROGENASE"/>
    <property type="match status" value="1"/>
</dbReference>
<dbReference type="InterPro" id="IPR006096">
    <property type="entry name" value="Glu/Leu/Phe/Val/Trp_DH_C"/>
</dbReference>
<evidence type="ECO:0000256" key="1">
    <source>
        <dbReference type="ARBA" id="ARBA00006382"/>
    </source>
</evidence>
<dbReference type="Gene3D" id="3.40.50.10860">
    <property type="entry name" value="Leucine Dehydrogenase, chain A, domain 1"/>
    <property type="match status" value="1"/>
</dbReference>
<evidence type="ECO:0000256" key="5">
    <source>
        <dbReference type="PIRSR" id="PIRSR000185-3"/>
    </source>
</evidence>
<proteinExistence type="inferred from homology"/>
<dbReference type="PIRSF" id="PIRSF000185">
    <property type="entry name" value="Glu_DH"/>
    <property type="match status" value="1"/>
</dbReference>
<keyword evidence="2 3" id="KW-0560">Oxidoreductase</keyword>
<dbReference type="GO" id="GO:0006538">
    <property type="term" value="P:L-glutamate catabolic process"/>
    <property type="evidence" value="ECO:0007669"/>
    <property type="project" value="TreeGrafter"/>
</dbReference>
<dbReference type="PANTHER" id="PTHR11606">
    <property type="entry name" value="GLUTAMATE DEHYDROGENASE"/>
    <property type="match status" value="1"/>
</dbReference>
<dbReference type="SUPFAM" id="SSF51735">
    <property type="entry name" value="NAD(P)-binding Rossmann-fold domains"/>
    <property type="match status" value="1"/>
</dbReference>
<dbReference type="SUPFAM" id="SSF53223">
    <property type="entry name" value="Aminoacid dehydrogenase-like, N-terminal domain"/>
    <property type="match status" value="1"/>
</dbReference>
<dbReference type="InterPro" id="IPR006095">
    <property type="entry name" value="Glu/Leu/Phe/Val/Trp_DH"/>
</dbReference>
<dbReference type="InterPro" id="IPR014362">
    <property type="entry name" value="Glu_DH"/>
</dbReference>
<dbReference type="InterPro" id="IPR036291">
    <property type="entry name" value="NAD(P)-bd_dom_sf"/>
</dbReference>
<dbReference type="STRING" id="1210046.B277_06984"/>
<dbReference type="AlphaFoldDB" id="K1DYD7"/>
<evidence type="ECO:0000256" key="6">
    <source>
        <dbReference type="RuleBase" id="RU004417"/>
    </source>
</evidence>
<feature type="domain" description="Glutamate/phenylalanine/leucine/valine/L-tryptophan dehydrogenase C-terminal" evidence="7">
    <location>
        <begin position="175"/>
        <end position="399"/>
    </location>
</feature>
<accession>K1DYD7</accession>
<dbReference type="Pfam" id="PF00208">
    <property type="entry name" value="ELFV_dehydrog"/>
    <property type="match status" value="1"/>
</dbReference>
<reference evidence="8 9" key="1">
    <citation type="journal article" date="2012" name="J. Bacteriol.">
        <title>Genome Sequence of Janibacter hoylei MTCC8307, Isolated from the Stratospheric Air.</title>
        <authorList>
            <person name="Pawar S.P."/>
            <person name="Dhotre D.P."/>
            <person name="Shetty S.A."/>
            <person name="Chowdhury S.P."/>
            <person name="Chaudhari B.L."/>
            <person name="Shouche Y.S."/>
        </authorList>
    </citation>
    <scope>NUCLEOTIDE SEQUENCE [LARGE SCALE GENOMIC DNA]</scope>
    <source>
        <strain evidence="8 9">PVAS-1</strain>
    </source>
</reference>